<reference evidence="1 2" key="2">
    <citation type="journal article" date="2022" name="Mol. Ecol. Resour.">
        <title>The genomes of chicory, endive, great burdock and yacon provide insights into Asteraceae paleo-polyploidization history and plant inulin production.</title>
        <authorList>
            <person name="Fan W."/>
            <person name="Wang S."/>
            <person name="Wang H."/>
            <person name="Wang A."/>
            <person name="Jiang F."/>
            <person name="Liu H."/>
            <person name="Zhao H."/>
            <person name="Xu D."/>
            <person name="Zhang Y."/>
        </authorList>
    </citation>
    <scope>NUCLEOTIDE SEQUENCE [LARGE SCALE GENOMIC DNA]</scope>
    <source>
        <strain evidence="2">cv. Niubang</strain>
    </source>
</reference>
<dbReference type="EMBL" id="CM042047">
    <property type="protein sequence ID" value="KAI3771639.1"/>
    <property type="molecule type" value="Genomic_DNA"/>
</dbReference>
<name>A0ACB9FJY3_ARCLA</name>
<keyword evidence="2" id="KW-1185">Reference proteome</keyword>
<reference evidence="2" key="1">
    <citation type="journal article" date="2022" name="Mol. Ecol. Resour.">
        <title>The genomes of chicory, endive, great burdock and yacon provide insights into Asteraceae palaeo-polyploidization history and plant inulin production.</title>
        <authorList>
            <person name="Fan W."/>
            <person name="Wang S."/>
            <person name="Wang H."/>
            <person name="Wang A."/>
            <person name="Jiang F."/>
            <person name="Liu H."/>
            <person name="Zhao H."/>
            <person name="Xu D."/>
            <person name="Zhang Y."/>
        </authorList>
    </citation>
    <scope>NUCLEOTIDE SEQUENCE [LARGE SCALE GENOMIC DNA]</scope>
    <source>
        <strain evidence="2">cv. Niubang</strain>
    </source>
</reference>
<gene>
    <name evidence="1" type="ORF">L6452_02805</name>
</gene>
<sequence length="77" mass="8669">MIFLCFRNKGSSDTNCWIPDLISEHLQNVIRASDIVFRASDEAISSSHLNIQRECLQSSDVVFRASDEAISDVFSEC</sequence>
<evidence type="ECO:0000313" key="1">
    <source>
        <dbReference type="EMBL" id="KAI3771639.1"/>
    </source>
</evidence>
<accession>A0ACB9FJY3</accession>
<organism evidence="1 2">
    <name type="scientific">Arctium lappa</name>
    <name type="common">Greater burdock</name>
    <name type="synonym">Lappa major</name>
    <dbReference type="NCBI Taxonomy" id="4217"/>
    <lineage>
        <taxon>Eukaryota</taxon>
        <taxon>Viridiplantae</taxon>
        <taxon>Streptophyta</taxon>
        <taxon>Embryophyta</taxon>
        <taxon>Tracheophyta</taxon>
        <taxon>Spermatophyta</taxon>
        <taxon>Magnoliopsida</taxon>
        <taxon>eudicotyledons</taxon>
        <taxon>Gunneridae</taxon>
        <taxon>Pentapetalae</taxon>
        <taxon>asterids</taxon>
        <taxon>campanulids</taxon>
        <taxon>Asterales</taxon>
        <taxon>Asteraceae</taxon>
        <taxon>Carduoideae</taxon>
        <taxon>Cardueae</taxon>
        <taxon>Arctiinae</taxon>
        <taxon>Arctium</taxon>
    </lineage>
</organism>
<protein>
    <submittedName>
        <fullName evidence="1">Uncharacterized protein</fullName>
    </submittedName>
</protein>
<proteinExistence type="predicted"/>
<comment type="caution">
    <text evidence="1">The sequence shown here is derived from an EMBL/GenBank/DDBJ whole genome shotgun (WGS) entry which is preliminary data.</text>
</comment>
<dbReference type="Proteomes" id="UP001055879">
    <property type="component" value="Linkage Group LG01"/>
</dbReference>
<evidence type="ECO:0000313" key="2">
    <source>
        <dbReference type="Proteomes" id="UP001055879"/>
    </source>
</evidence>